<reference evidence="2 3" key="1">
    <citation type="submission" date="2022-02" db="EMBL/GenBank/DDBJ databases">
        <title>Genomic structural plasticity of rodent-associated Bartonella in nature.</title>
        <authorList>
            <person name="Sousa K.C.M."/>
            <person name="Gutierrez R."/>
            <person name="Yahalomi D."/>
            <person name="Shalit T."/>
            <person name="Markus B."/>
            <person name="Nachum-Biala Y."/>
            <person name="Hawlena H."/>
            <person name="Marcos-Hadad E."/>
            <person name="Hazkani-Covo E."/>
            <person name="Neves H.R."/>
            <person name="Covo S."/>
            <person name="Harrus S."/>
        </authorList>
    </citation>
    <scope>NUCLEOTIDE SEQUENCE [LARGE SCALE GENOMIC DNA]</scope>
    <source>
        <strain evidence="2 3">B35_1_2</strain>
    </source>
</reference>
<organism evidence="2 3">
    <name type="scientific">Bartonella krasnovii</name>
    <dbReference type="NCBI Taxonomy" id="2267275"/>
    <lineage>
        <taxon>Bacteria</taxon>
        <taxon>Pseudomonadati</taxon>
        <taxon>Pseudomonadota</taxon>
        <taxon>Alphaproteobacteria</taxon>
        <taxon>Hyphomicrobiales</taxon>
        <taxon>Bartonellaceae</taxon>
        <taxon>Bartonella</taxon>
    </lineage>
</organism>
<keyword evidence="1" id="KW-0472">Membrane</keyword>
<keyword evidence="3" id="KW-1185">Reference proteome</keyword>
<accession>A0ABY3W1U1</accession>
<dbReference type="RefSeq" id="WP_241448581.1">
    <property type="nucleotide sequence ID" value="NZ_CP093033.1"/>
</dbReference>
<name>A0ABY3W1U1_9HYPH</name>
<evidence type="ECO:0000256" key="1">
    <source>
        <dbReference type="SAM" id="Phobius"/>
    </source>
</evidence>
<dbReference type="EMBL" id="CP093033">
    <property type="protein sequence ID" value="UNF30042.1"/>
    <property type="molecule type" value="Genomic_DNA"/>
</dbReference>
<gene>
    <name evidence="2" type="ORF">MNL13_06325</name>
</gene>
<keyword evidence="1" id="KW-1133">Transmembrane helix</keyword>
<feature type="transmembrane region" description="Helical" evidence="1">
    <location>
        <begin position="7"/>
        <end position="36"/>
    </location>
</feature>
<evidence type="ECO:0000313" key="2">
    <source>
        <dbReference type="EMBL" id="UNF30042.1"/>
    </source>
</evidence>
<evidence type="ECO:0000313" key="3">
    <source>
        <dbReference type="Proteomes" id="UP000829580"/>
    </source>
</evidence>
<dbReference type="Proteomes" id="UP000829580">
    <property type="component" value="Chromosome"/>
</dbReference>
<protein>
    <submittedName>
        <fullName evidence="2">Uncharacterized protein</fullName>
    </submittedName>
</protein>
<proteinExistence type="predicted"/>
<sequence>MAVGVVVAGVVAVGVVVAGAVAGAMVAVGVVVVRVLWWVLWRWVLTFSSQKYPKKASFFSFLKLVLSFILKGGANKAPWVRGKRIPCNRGDHVTKGSHHGSYIRMPTSVVPMC</sequence>
<feature type="transmembrane region" description="Helical" evidence="1">
    <location>
        <begin position="56"/>
        <end position="74"/>
    </location>
</feature>
<keyword evidence="1" id="KW-0812">Transmembrane</keyword>